<name>A0A7W6ER17_9BACT</name>
<dbReference type="EMBL" id="JACIBY010000006">
    <property type="protein sequence ID" value="MBB3839175.1"/>
    <property type="molecule type" value="Genomic_DNA"/>
</dbReference>
<dbReference type="InterPro" id="IPR011050">
    <property type="entry name" value="Pectin_lyase_fold/virulence"/>
</dbReference>
<sequence length="684" mass="77517">MPKSYIVVGWMLGWMLFCTPAWAQTERTTLRAMLALKTPSSQKTYLVTDVGKEGEWRYDPSDKDSPANGGTVLESANRAVQGRFKRQFDPSAGVHLDWFLDKSMVTINGALLEAVKVSERVNFGPKVYVIAPMVLTPDALWSPQRLRLHFQNTTLQAQSGVKVVKILELQDITELTLSGGVFLDGNVKKAQITQPLNEGGNAFLTIVAPSNRATSRLEIGSLTIQNMPMCGVNIVTHNDEMDEGYRRVLVKAFREINGYNGLNIQNDGFAVWGFNVKGAHRSVVIDSLYALQDNEPWGDAPIEKSFYTFTFENQVDPQVHKRKDTLYIKNLYAKYPCSLILYTQAVNNVLIDNYVMDGVLRKPAVTDEKAYPTMLRKNLSWVGSKHTWTSFKSPKSSFRVKKLRIQNTNKVFMSESSISDITGLWLNKGITGALFDSIETDVRIKLHGDGYYFGFPNVPDGRHRVGTFISHIPAKRNYVQPLSADLTIDKLHIGNGSGVIFAMGNAKIGSITQDNDSRGIFESRENRFKNTDMLYNGFIVDKCQATDILWRFNWFVNQKQLTDEATVQAGERYEFKNFTGNNYLESHTTFTAANETSSYVTAYRYDGDATIQRNVEQFLQFVEFNWTNVKMKLIDGAPSNFARRFMPTKYTEKPLLLNLSRKPRPVKGWKMDWKTSVFTQCVIE</sequence>
<keyword evidence="3" id="KW-1185">Reference proteome</keyword>
<comment type="caution">
    <text evidence="2">The sequence shown here is derived from an EMBL/GenBank/DDBJ whole genome shotgun (WGS) entry which is preliminary data.</text>
</comment>
<evidence type="ECO:0000256" key="1">
    <source>
        <dbReference type="SAM" id="SignalP"/>
    </source>
</evidence>
<proteinExistence type="predicted"/>
<protein>
    <submittedName>
        <fullName evidence="2">Uncharacterized protein</fullName>
    </submittedName>
</protein>
<feature type="signal peptide" evidence="1">
    <location>
        <begin position="1"/>
        <end position="23"/>
    </location>
</feature>
<dbReference type="SUPFAM" id="SSF51126">
    <property type="entry name" value="Pectin lyase-like"/>
    <property type="match status" value="1"/>
</dbReference>
<evidence type="ECO:0000313" key="3">
    <source>
        <dbReference type="Proteomes" id="UP000541352"/>
    </source>
</evidence>
<reference evidence="2 3" key="1">
    <citation type="submission" date="2020-08" db="EMBL/GenBank/DDBJ databases">
        <title>Genomic Encyclopedia of Type Strains, Phase IV (KMG-IV): sequencing the most valuable type-strain genomes for metagenomic binning, comparative biology and taxonomic classification.</title>
        <authorList>
            <person name="Goeker M."/>
        </authorList>
    </citation>
    <scope>NUCLEOTIDE SEQUENCE [LARGE SCALE GENOMIC DNA]</scope>
    <source>
        <strain evidence="2 3">DSM 17976</strain>
    </source>
</reference>
<dbReference type="RefSeq" id="WP_183975223.1">
    <property type="nucleotide sequence ID" value="NZ_JACIBY010000006.1"/>
</dbReference>
<organism evidence="2 3">
    <name type="scientific">Runella defluvii</name>
    <dbReference type="NCBI Taxonomy" id="370973"/>
    <lineage>
        <taxon>Bacteria</taxon>
        <taxon>Pseudomonadati</taxon>
        <taxon>Bacteroidota</taxon>
        <taxon>Cytophagia</taxon>
        <taxon>Cytophagales</taxon>
        <taxon>Spirosomataceae</taxon>
        <taxon>Runella</taxon>
    </lineage>
</organism>
<evidence type="ECO:0000313" key="2">
    <source>
        <dbReference type="EMBL" id="MBB3839175.1"/>
    </source>
</evidence>
<dbReference type="AlphaFoldDB" id="A0A7W6ER17"/>
<accession>A0A7W6ER17</accession>
<dbReference type="Proteomes" id="UP000541352">
    <property type="component" value="Unassembled WGS sequence"/>
</dbReference>
<gene>
    <name evidence="2" type="ORF">FHS57_003181</name>
</gene>
<feature type="chain" id="PRO_5030662725" evidence="1">
    <location>
        <begin position="24"/>
        <end position="684"/>
    </location>
</feature>
<keyword evidence="1" id="KW-0732">Signal</keyword>